<dbReference type="PATRIC" id="fig|701521.8.peg.328"/>
<reference evidence="2 3" key="1">
    <citation type="journal article" date="2012" name="J. Bacteriol.">
        <title>Complete Genome Sequence of the Beer Spoilage Organism Pediococcus claussenii ATCC BAA-344T.</title>
        <authorList>
            <person name="Pittet V."/>
            <person name="Abegunde T."/>
            <person name="Marfleet T."/>
            <person name="Haakensen M."/>
            <person name="Morrow K."/>
            <person name="Jayaprakash T."/>
            <person name="Schroeder K."/>
            <person name="Trost B."/>
            <person name="Byrns S."/>
            <person name="Bergsveinson J."/>
            <person name="Kusalik A."/>
            <person name="Ziola B."/>
        </authorList>
    </citation>
    <scope>NUCLEOTIDE SEQUENCE [LARGE SCALE GENOMIC DNA]</scope>
    <source>
        <strain evidence="2 3">ATCC BAA-344</strain>
    </source>
</reference>
<evidence type="ECO:0000313" key="2">
    <source>
        <dbReference type="EMBL" id="AEV94660.1"/>
    </source>
</evidence>
<evidence type="ECO:0000256" key="1">
    <source>
        <dbReference type="ARBA" id="ARBA00023025"/>
    </source>
</evidence>
<dbReference type="AlphaFoldDB" id="G8PB31"/>
<accession>G8PB31</accession>
<dbReference type="Gene3D" id="1.20.1440.50">
    <property type="entry name" value="Ta0600-like"/>
    <property type="match status" value="1"/>
</dbReference>
<keyword evidence="3" id="KW-1185">Reference proteome</keyword>
<keyword evidence="1" id="KW-0079">Bacteriocin immunity</keyword>
<dbReference type="InterPro" id="IPR015046">
    <property type="entry name" value="LciA_Immunity-like"/>
</dbReference>
<dbReference type="InterPro" id="IPR023130">
    <property type="entry name" value="Ta0600-like_sf"/>
</dbReference>
<proteinExistence type="predicted"/>
<dbReference type="HOGENOM" id="CLU_2130334_0_0_9"/>
<dbReference type="eggNOG" id="ENOG502ZFAQ">
    <property type="taxonomic scope" value="Bacteria"/>
</dbReference>
<dbReference type="EMBL" id="CP003137">
    <property type="protein sequence ID" value="AEV94660.1"/>
    <property type="molecule type" value="Genomic_DNA"/>
</dbReference>
<dbReference type="KEGG" id="pce:PECL_349"/>
<name>G8PB31_PEDCP</name>
<organism evidence="2 3">
    <name type="scientific">Pediococcus claussenii (strain ATCC BAA-344 / DSM 14800 / JCM 18046 / KCTC 3811 / LMG 21948 / P06)</name>
    <dbReference type="NCBI Taxonomy" id="701521"/>
    <lineage>
        <taxon>Bacteria</taxon>
        <taxon>Bacillati</taxon>
        <taxon>Bacillota</taxon>
        <taxon>Bacilli</taxon>
        <taxon>Lactobacillales</taxon>
        <taxon>Lactobacillaceae</taxon>
        <taxon>Pediococcus</taxon>
    </lineage>
</organism>
<dbReference type="GO" id="GO:0030153">
    <property type="term" value="P:bacteriocin immunity"/>
    <property type="evidence" value="ECO:0007669"/>
    <property type="project" value="UniProtKB-KW"/>
</dbReference>
<dbReference type="Proteomes" id="UP000005444">
    <property type="component" value="Chromosome"/>
</dbReference>
<dbReference type="STRING" id="701521.PECL_349"/>
<dbReference type="SUPFAM" id="SSF109797">
    <property type="entry name" value="Bacteriocin immunity protein-like"/>
    <property type="match status" value="1"/>
</dbReference>
<sequence length="107" mass="12595">MDEKYDQLFDLIDKAFKNEKIIEDEKMKAVLFNVAKLVQDHEDYERIAADLTRIISKSYIKNHEIEPELVNIFNFVKDDVDETKIDSKKYRDRALAVGLIMTGITFH</sequence>
<protein>
    <submittedName>
        <fullName evidence="2">Enterocin A Immunity family protein</fullName>
    </submittedName>
</protein>
<dbReference type="RefSeq" id="WP_014214858.1">
    <property type="nucleotide sequence ID" value="NC_016605.1"/>
</dbReference>
<gene>
    <name evidence="2" type="ordered locus">PECL_349</name>
</gene>
<dbReference type="Pfam" id="PF08951">
    <property type="entry name" value="EntA_Immun"/>
    <property type="match status" value="1"/>
</dbReference>
<evidence type="ECO:0000313" key="3">
    <source>
        <dbReference type="Proteomes" id="UP000005444"/>
    </source>
</evidence>